<dbReference type="RefSeq" id="NP_722746.2">
    <property type="nucleotide sequence ID" value="NM_164447.3"/>
</dbReference>
<dbReference type="RefSeq" id="NP_001014457.1">
    <property type="nucleotide sequence ID" value="NM_001014457.3"/>
</dbReference>
<feature type="signal peptide" evidence="1">
    <location>
        <begin position="1"/>
        <end position="19"/>
    </location>
</feature>
<dbReference type="CTD" id="246672"/>
<dbReference type="FunCoup" id="Q8MVX6">
    <property type="interactions" value="48"/>
</dbReference>
<dbReference type="GO" id="GO:0005615">
    <property type="term" value="C:extracellular space"/>
    <property type="evidence" value="ECO:0007005"/>
    <property type="project" value="FlyBase"/>
</dbReference>
<reference evidence="3" key="13">
    <citation type="journal article" date="2015" name="Genome Res.">
        <title>The Release 6 reference sequence of the Drosophila melanogaster genome.</title>
        <authorList>
            <person name="Hoskins R.A."/>
            <person name="Carlson J.W."/>
            <person name="Wan K.H."/>
            <person name="Park S."/>
            <person name="Mendez I."/>
            <person name="Galle S.E."/>
            <person name="Booth B.W."/>
            <person name="Pfeiffer B.D."/>
            <person name="George R.A."/>
            <person name="Svirskas R."/>
            <person name="Krzywinski M."/>
            <person name="Schein J."/>
            <person name="Accardo M.C."/>
            <person name="Damia E."/>
            <person name="Messina G."/>
            <person name="Mendez-Lago M."/>
            <person name="de Pablos B."/>
            <person name="Demakova O.V."/>
            <person name="Andreyeva E.N."/>
            <person name="Boldyreva L.V."/>
            <person name="Marra M."/>
            <person name="Carvalho A.B."/>
            <person name="Dimitri P."/>
            <person name="Villasante A."/>
            <person name="Zhimulev I.F."/>
            <person name="Rubin G.M."/>
            <person name="Karpen G.H."/>
            <person name="Celniker S.E."/>
        </authorList>
    </citation>
    <scope>NUCLEOTIDE SEQUENCE</scope>
</reference>
<proteinExistence type="evidence at transcript level"/>
<reference evidence="3" key="12">
    <citation type="journal article" date="2015" name="G3 (Bethesda)">
        <title>Gene Model Annotations for Drosophila melanogaster: The Rule-Benders.</title>
        <authorList>
            <consortium name="FlyBase Consortium"/>
            <person name="Crosby M.A."/>
            <person name="Gramates L.S."/>
            <person name="Dos Santos G."/>
            <person name="Matthews B.B."/>
            <person name="St Pierre S.E."/>
            <person name="Zhou P."/>
            <person name="Schroeder A.J."/>
            <person name="Falls K."/>
            <person name="Emmert D.B."/>
            <person name="Russo S.M."/>
            <person name="Gelbart W.M."/>
            <person name="null"/>
        </authorList>
    </citation>
    <scope>NUCLEOTIDE SEQUENCE</scope>
</reference>
<dbReference type="GO" id="GO:0007606">
    <property type="term" value="P:sensory perception of chemical stimulus"/>
    <property type="evidence" value="ECO:0000250"/>
    <property type="project" value="FlyBase"/>
</dbReference>
<dbReference type="UCSC" id="CG31941-RA">
    <property type="organism name" value="d. melanogaster"/>
</dbReference>
<dbReference type="Bgee" id="FBgn0043539">
    <property type="expression patterns" value="Expressed in male accessory gland main cell (Drosophila) in male reproductive gland and 15 other cell types or tissues"/>
</dbReference>
<reference evidence="2" key="2">
    <citation type="journal article" date="2002" name="Gene">
        <title>The odorant-binding proteins of Drosophila melanogaster: annotation and characterization of a divergent gene family.</title>
        <authorList>
            <person name="Graham L.A."/>
            <person name="Davies P.L."/>
        </authorList>
    </citation>
    <scope>NUCLEOTIDE SEQUENCE</scope>
    <source>
        <strain evidence="2">Canton-S</strain>
    </source>
</reference>
<evidence type="ECO:0000313" key="4">
    <source>
        <dbReference type="EMBL" id="AAX53590.1"/>
    </source>
</evidence>
<reference evidence="3" key="11">
    <citation type="journal article" date="2015" name="G3 (Bethesda)">
        <title>Gene Model Annotations for Drosophila melanogaster: Impact of High-Throughput Data.</title>
        <authorList>
            <consortium name="FlyBase Consortium"/>
            <person name="Matthews B.B."/>
            <person name="Dos Santos G."/>
            <person name="Crosby M.A."/>
            <person name="Emmert D.B."/>
            <person name="St Pierre S.E."/>
            <person name="Gramates L.S."/>
            <person name="Zhou P."/>
            <person name="Schroeder A.J."/>
            <person name="Falls K."/>
            <person name="Strelets V."/>
            <person name="Russo S.M."/>
            <person name="Gelbart W.M."/>
            <person name="null"/>
        </authorList>
    </citation>
    <scope>NUCLEOTIDE SEQUENCE</scope>
</reference>
<organism evidence="2">
    <name type="scientific">Drosophila melanogaster</name>
    <name type="common">Fruit fly</name>
    <dbReference type="NCBI Taxonomy" id="7227"/>
    <lineage>
        <taxon>Eukaryota</taxon>
        <taxon>Metazoa</taxon>
        <taxon>Ecdysozoa</taxon>
        <taxon>Arthropoda</taxon>
        <taxon>Hexapoda</taxon>
        <taxon>Insecta</taxon>
        <taxon>Pterygota</taxon>
        <taxon>Neoptera</taxon>
        <taxon>Endopterygota</taxon>
        <taxon>Diptera</taxon>
        <taxon>Brachycera</taxon>
        <taxon>Muscomorpha</taxon>
        <taxon>Ephydroidea</taxon>
        <taxon>Drosophilidae</taxon>
        <taxon>Drosophila</taxon>
        <taxon>Sophophora</taxon>
    </lineage>
</organism>
<evidence type="ECO:0000256" key="1">
    <source>
        <dbReference type="SAM" id="SignalP"/>
    </source>
</evidence>
<evidence type="ECO:0000313" key="3">
    <source>
        <dbReference type="EMBL" id="AAN10439.2"/>
    </source>
</evidence>
<dbReference type="HOGENOM" id="CLU_2123642_0_0_1"/>
<dbReference type="PaxDb" id="7227-FBpp0099943"/>
<dbReference type="EMBL" id="AF457144">
    <property type="protein sequence ID" value="AAM69282.1"/>
    <property type="molecule type" value="mRNA"/>
</dbReference>
<dbReference type="UCSC" id="CG31941-RB">
    <property type="organism name" value="d. melanogaster"/>
</dbReference>
<feature type="chain" id="PRO_5015099323" evidence="1">
    <location>
        <begin position="20"/>
        <end position="117"/>
    </location>
</feature>
<protein>
    <submittedName>
        <fullName evidence="2">Odorant binding protein b</fullName>
    </submittedName>
    <submittedName>
        <fullName evidence="4">Odorant-binding protein 22a, isoform B</fullName>
    </submittedName>
    <submittedName>
        <fullName evidence="3">Odorant-binding protein 22a, isoform C</fullName>
    </submittedName>
</protein>
<reference evidence="3 6" key="6">
    <citation type="journal article" date="2002" name="Genome Biol.">
        <title>Heterochromatic sequences in a Drosophila whole-genome shotgun assembly.</title>
        <authorList>
            <person name="Hoskins R.A."/>
            <person name="Smith C.D."/>
            <person name="Carlson J.W."/>
            <person name="Carvalho A.B."/>
            <person name="Halpern A."/>
            <person name="Kaminker J.S."/>
            <person name="Kennedy C."/>
            <person name="Mungall C.J."/>
            <person name="Sullivan B.A."/>
            <person name="Sutton G.G."/>
            <person name="Yasuhara J.C."/>
            <person name="Wakimoto B.T."/>
            <person name="Myers E.W."/>
            <person name="Celniker S.E."/>
            <person name="Rubin G.M."/>
            <person name="Karpen G.H."/>
        </authorList>
    </citation>
    <scope>NUCLEOTIDE SEQUENCE [LARGE SCALE GENOMIC DNA]</scope>
    <source>
        <strain evidence="6">Berkeley</strain>
    </source>
</reference>
<evidence type="ECO:0000313" key="6">
    <source>
        <dbReference type="Proteomes" id="UP000000803"/>
    </source>
</evidence>
<dbReference type="SMR" id="Q8MVX6"/>
<dbReference type="Gene3D" id="1.10.238.20">
    <property type="entry name" value="Pheromone/general odorant binding protein domain"/>
    <property type="match status" value="1"/>
</dbReference>
<gene>
    <name evidence="3 5" type="primary">Obp22a</name>
    <name evidence="3" type="synonym">22a</name>
    <name evidence="3" type="synonym">anon-AE003584.1</name>
    <name evidence="3" type="synonym">Dmel\CG31941</name>
    <name evidence="3" type="synonym">DmelObp22a</name>
    <name evidence="3" type="synonym">Obp-b</name>
    <name evidence="3" type="synonym">obp22</name>
    <name evidence="3 5" type="ORF">CG31941</name>
    <name evidence="3" type="ORF">Dmel_CG31941</name>
</gene>
<keyword evidence="1" id="KW-0732">Signal</keyword>
<reference evidence="6" key="5">
    <citation type="journal article" date="2002" name="Genome Biol.">
        <title>The transposable elements of the Drosophila melanogaster euchromatin: a genomics perspective.</title>
        <authorList>
            <person name="Kaminker J.S."/>
            <person name="Bergman C.M."/>
            <person name="Kronmiller B."/>
            <person name="Carlson J."/>
            <person name="Svirskas R."/>
            <person name="Patel S."/>
            <person name="Frise E."/>
            <person name="Wheeler D.A."/>
            <person name="Lewis S.E."/>
            <person name="Rubin G.M."/>
            <person name="Ashburner M."/>
            <person name="Celniker S.E."/>
        </authorList>
    </citation>
    <scope>NUCLEOTIDE SEQUENCE [LARGE SCALE GENOMIC DNA]</scope>
    <source>
        <strain evidence="6">Berkeley</strain>
    </source>
</reference>
<accession>Q8MVX6</accession>
<dbReference type="AGR" id="FB:FBgn0043539"/>
<reference evidence="6" key="3">
    <citation type="journal article" date="2002" name="Genome Biol.">
        <title>Finishing a whole-genome shotgun: release 3 of the Drosophila melanogaster euchromatic genome sequence.</title>
        <authorList>
            <person name="Celniker S.E."/>
            <person name="Wheeler D.A."/>
            <person name="Kronmiller B."/>
            <person name="Carlson J.W."/>
            <person name="Halpern A."/>
            <person name="Patel S."/>
            <person name="Adams M."/>
            <person name="Champe M."/>
            <person name="Dugan S.P."/>
            <person name="Frise E."/>
            <person name="Hodgson A."/>
            <person name="George R.A."/>
            <person name="Hoskins R.A."/>
            <person name="Laverty T."/>
            <person name="Muzny D.M."/>
            <person name="Nelson C.R."/>
            <person name="Pacleb J.M."/>
            <person name="Park S."/>
            <person name="Pfeiffer B.D."/>
            <person name="Richards S."/>
            <person name="Sodergren E.J."/>
            <person name="Svirskas R."/>
            <person name="Tabor P.E."/>
            <person name="Wan K."/>
            <person name="Stapleton M."/>
            <person name="Sutton G.G."/>
            <person name="Venter C."/>
            <person name="Weinstock G."/>
            <person name="Scherer S.E."/>
            <person name="Myers E.W."/>
            <person name="Gibbs R.A."/>
            <person name="Rubin G.M."/>
        </authorList>
    </citation>
    <scope>NUCLEOTIDE SEQUENCE [LARGE SCALE GENOMIC DNA]</scope>
    <source>
        <strain evidence="6">Berkeley</strain>
    </source>
</reference>
<keyword evidence="6" id="KW-1185">Reference proteome</keyword>
<sequence>MRVLLAFVLLLGLSVLATKEPEEVKIVSECAKENNVHRKKALDLLMSYRLKKKTHNVMCFINCIFERTNILQKVKEKVVKENHNCDSIKDADKCAESFQKFQCLVKIEMKVRGIDRG</sequence>
<dbReference type="ExpressionAtlas" id="Q8MVX6">
    <property type="expression patterns" value="baseline and differential"/>
</dbReference>
<reference evidence="3" key="15">
    <citation type="submission" date="2022-11" db="EMBL/GenBank/DDBJ databases">
        <authorList>
            <consortium name="FlyBase"/>
        </authorList>
    </citation>
    <scope>NUCLEOTIDE SEQUENCE</scope>
</reference>
<dbReference type="BioGRID-ORCS" id="246672">
    <property type="hits" value="0 hits in 1 CRISPR screen"/>
</dbReference>
<evidence type="ECO:0000313" key="2">
    <source>
        <dbReference type="EMBL" id="AAM69282.1"/>
    </source>
</evidence>
<dbReference type="GeneID" id="246672"/>
<dbReference type="EMBL" id="AE014134">
    <property type="protein sequence ID" value="AAN10439.2"/>
    <property type="molecule type" value="Genomic_DNA"/>
</dbReference>
<dbReference type="InterPro" id="IPR036728">
    <property type="entry name" value="PBP_GOBP_sf"/>
</dbReference>
<evidence type="ECO:0000313" key="5">
    <source>
        <dbReference type="FlyBase" id="FBgn0043539"/>
    </source>
</evidence>
<dbReference type="GO" id="GO:0005549">
    <property type="term" value="F:odorant binding"/>
    <property type="evidence" value="ECO:0000250"/>
    <property type="project" value="FlyBase"/>
</dbReference>
<dbReference type="GO" id="GO:0005576">
    <property type="term" value="C:extracellular region"/>
    <property type="evidence" value="ECO:0000255"/>
    <property type="project" value="FlyBase"/>
</dbReference>
<name>Q8MVX6_DROME</name>
<reference evidence="3" key="14">
    <citation type="submission" date="2022-11" db="EMBL/GenBank/DDBJ databases">
        <title>Drosophila melanogaster release 4 sequence.</title>
        <authorList>
            <consortium name="Berkeley Drosophila Genome Project"/>
            <person name="Celniker S."/>
            <person name="Carlson J."/>
            <person name="Wan K."/>
            <person name="Pfeiffer B."/>
            <person name="Frise E."/>
            <person name="George R."/>
            <person name="Hoskins R."/>
            <person name="Stapleton M."/>
            <person name="Pacleb J."/>
            <person name="Park S."/>
            <person name="Svirskas R."/>
            <person name="Smith E."/>
            <person name="Yu C."/>
            <person name="Rubin G."/>
        </authorList>
    </citation>
    <scope>NUCLEOTIDE SEQUENCE</scope>
</reference>
<dbReference type="VEuPathDB" id="VectorBase:FBgn0043539"/>
<reference evidence="3 6" key="7">
    <citation type="journal article" date="2005" name="PLoS Comput. Biol.">
        <title>Combined evidence annotation of transposable elements in genome sequences.</title>
        <authorList>
            <person name="Quesneville H."/>
            <person name="Bergman C.M."/>
            <person name="Andrieu O."/>
            <person name="Autard D."/>
            <person name="Nouaud D."/>
            <person name="Ashburner M."/>
            <person name="Anxolabehere D."/>
        </authorList>
    </citation>
    <scope>NUCLEOTIDE SEQUENCE [LARGE SCALE GENOMIC DNA]</scope>
    <source>
        <strain evidence="6">Berkeley</strain>
    </source>
</reference>
<dbReference type="EMBL" id="AE014134">
    <property type="protein sequence ID" value="AAX53590.1"/>
    <property type="molecule type" value="Genomic_DNA"/>
</dbReference>
<dbReference type="Proteomes" id="UP000000803">
    <property type="component" value="Chromosome 2L"/>
</dbReference>
<dbReference type="InParanoid" id="Q8MVX6"/>
<dbReference type="FlyBase" id="FBgn0043539">
    <property type="gene designation" value="Obp22a"/>
</dbReference>
<dbReference type="GO" id="GO:0007320">
    <property type="term" value="P:insemination"/>
    <property type="evidence" value="ECO:0007007"/>
    <property type="project" value="FlyBase"/>
</dbReference>
<dbReference type="SUPFAM" id="SSF47565">
    <property type="entry name" value="Insect pheromone/odorant-binding proteins"/>
    <property type="match status" value="1"/>
</dbReference>
<reference evidence="3 6" key="10">
    <citation type="journal article" date="2007" name="Science">
        <title>Sequence finishing and mapping of Drosophila melanogaster heterochromatin.</title>
        <authorList>
            <person name="Hoskins R.A."/>
            <person name="Carlson J.W."/>
            <person name="Kennedy C."/>
            <person name="Acevedo D."/>
            <person name="Evans-Holm M."/>
            <person name="Frise E."/>
            <person name="Wan K.H."/>
            <person name="Park S."/>
            <person name="Mendez-Lago M."/>
            <person name="Rossi F."/>
            <person name="Villasante A."/>
            <person name="Dimitri P."/>
            <person name="Karpen G.H."/>
            <person name="Celniker S.E."/>
        </authorList>
    </citation>
    <scope>NUCLEOTIDE SEQUENCE [LARGE SCALE GENOMIC DNA]</scope>
    <source>
        <strain evidence="6">Berkeley</strain>
    </source>
</reference>
<dbReference type="KEGG" id="dme:Dmel_CG31941"/>
<reference evidence="6" key="4">
    <citation type="journal article" date="2002" name="Genome Biol.">
        <title>Annotation of the Drosophila melanogaster euchromatic genome: a systematic review.</title>
        <authorList>
            <person name="Misra S."/>
            <person name="Crosby M.A."/>
            <person name="Mungall C.J."/>
            <person name="Matthews B.B."/>
            <person name="Campbell K.S."/>
            <person name="Hradecky P."/>
            <person name="Huang Y."/>
            <person name="Kaminker J.S."/>
            <person name="Millburn G.H."/>
            <person name="Prochnik S.E."/>
            <person name="Smith C.D."/>
            <person name="Tupy J.L."/>
            <person name="Whitfied E.J."/>
            <person name="Bayraktaroglu L."/>
            <person name="Berman B.P."/>
            <person name="Bettencourt B.R."/>
            <person name="Celniker S.E."/>
            <person name="de Grey A.D."/>
            <person name="Drysdale R.A."/>
            <person name="Harris N.L."/>
            <person name="Richter J."/>
            <person name="Russo S."/>
            <person name="Schroeder A.J."/>
            <person name="Shu S.Q."/>
            <person name="Stapleton M."/>
            <person name="Yamada C."/>
            <person name="Ashburner M."/>
            <person name="Gelbart W.M."/>
            <person name="Rubin G.M."/>
            <person name="Lewis S.E."/>
        </authorList>
    </citation>
    <scope>GENOME REANNOTATION</scope>
    <source>
        <strain evidence="6">Berkeley</strain>
    </source>
</reference>
<dbReference type="OrthoDB" id="7860313at2759"/>
<dbReference type="OMA" id="KIAGECA"/>
<accession>Q8IPY2</accession>
<dbReference type="AlphaFoldDB" id="Q8MVX6"/>
<reference evidence="3 6" key="1">
    <citation type="journal article" date="2000" name="Science">
        <title>The genome sequence of Drosophila melanogaster.</title>
        <authorList>
            <person name="Adams M.D."/>
            <person name="Celniker S.E."/>
            <person name="Holt R.A."/>
            <person name="Evans C.A."/>
            <person name="Gocayne J.D."/>
            <person name="Amanatides P.G."/>
            <person name="Scherer S.E."/>
            <person name="Li P.W."/>
            <person name="Hoskins R.A."/>
            <person name="Galle R.F."/>
            <person name="George R.A."/>
            <person name="Lewis S.E."/>
            <person name="Richards S."/>
            <person name="Ashburner M."/>
            <person name="Henderson S.N."/>
            <person name="Sutton G.G."/>
            <person name="Wortman J.R."/>
            <person name="Yandell M.D."/>
            <person name="Zhang Q."/>
            <person name="Chen L.X."/>
            <person name="Brandon R.C."/>
            <person name="Rogers Y.H."/>
            <person name="Blazej R.G."/>
            <person name="Champe M."/>
            <person name="Pfeiffer B.D."/>
            <person name="Wan K.H."/>
            <person name="Doyle C."/>
            <person name="Baxter E.G."/>
            <person name="Helt G."/>
            <person name="Nelson C.R."/>
            <person name="Gabor G.L."/>
            <person name="Abril J.F."/>
            <person name="Agbayani A."/>
            <person name="An H.J."/>
            <person name="Andrews-Pfannkoch C."/>
            <person name="Baldwin D."/>
            <person name="Ballew R.M."/>
            <person name="Basu A."/>
            <person name="Baxendale J."/>
            <person name="Bayraktaroglu L."/>
            <person name="Beasley E.M."/>
            <person name="Beeson K.Y."/>
            <person name="Benos P.V."/>
            <person name="Berman B.P."/>
            <person name="Bhandari D."/>
            <person name="Bolshakov S."/>
            <person name="Borkova D."/>
            <person name="Botchan M.R."/>
            <person name="Bouck J."/>
            <person name="Brokstein P."/>
            <person name="Brottier P."/>
            <person name="Burtis K.C."/>
            <person name="Busam D.A."/>
            <person name="Butler H."/>
            <person name="Cadieu E."/>
            <person name="Center A."/>
            <person name="Chandra I."/>
            <person name="Cherry J.M."/>
            <person name="Cawley S."/>
            <person name="Dahlke C."/>
            <person name="Davenport L.B."/>
            <person name="Davies P."/>
            <person name="de Pablos B."/>
            <person name="Delcher A."/>
            <person name="Deng Z."/>
            <person name="Mays A.D."/>
            <person name="Dew I."/>
            <person name="Dietz S.M."/>
            <person name="Dodson K."/>
            <person name="Doup L.E."/>
            <person name="Downes M."/>
            <person name="Dugan-Rocha S."/>
            <person name="Dunkov B.C."/>
            <person name="Dunn P."/>
            <person name="Durbin K.J."/>
            <person name="Evangelista C.C."/>
            <person name="Ferraz C."/>
            <person name="Ferriera S."/>
            <person name="Fleischmann W."/>
            <person name="Fosler C."/>
            <person name="Gabrielian A.E."/>
            <person name="Garg N.S."/>
            <person name="Gelbart W.M."/>
            <person name="Glasser K."/>
            <person name="Glodek A."/>
            <person name="Gong F."/>
            <person name="Gorrell J.H."/>
            <person name="Gu Z."/>
            <person name="Guan P."/>
            <person name="Harris M."/>
            <person name="Harris N.L."/>
            <person name="Harvey D."/>
            <person name="Heiman T.J."/>
            <person name="Hernandez J.R."/>
            <person name="Houck J."/>
            <person name="Hostin D."/>
            <person name="Houston K.A."/>
            <person name="Howland T.J."/>
            <person name="Wei M.H."/>
            <person name="Ibegwam C."/>
            <person name="Jalali M."/>
            <person name="Kalush F."/>
            <person name="Karpen G.H."/>
            <person name="Ke Z."/>
            <person name="Kennison J.A."/>
            <person name="Ketchum K.A."/>
            <person name="Kimmel B.E."/>
            <person name="Kodira C.D."/>
            <person name="Kraft C."/>
            <person name="Kravitz S."/>
            <person name="Kulp D."/>
            <person name="Lai Z."/>
            <person name="Lasko P."/>
            <person name="Lei Y."/>
            <person name="Levitsky A.A."/>
            <person name="Li J."/>
            <person name="Li Z."/>
            <person name="Liang Y."/>
            <person name="Lin X."/>
            <person name="Liu X."/>
            <person name="Mattei B."/>
            <person name="McIntosh T.C."/>
            <person name="McLeod M.P."/>
            <person name="McPherson D."/>
            <person name="Merkulov G."/>
            <person name="Milshina N.V."/>
            <person name="Mobarry C."/>
            <person name="Morris J."/>
            <person name="Moshrefi A."/>
            <person name="Mount S.M."/>
            <person name="Moy M."/>
            <person name="Murphy B."/>
            <person name="Murphy L."/>
            <person name="Muzny D.M."/>
            <person name="Nelson D.L."/>
            <person name="Nelson D.R."/>
            <person name="Nelson K.A."/>
            <person name="Nixon K."/>
            <person name="Nusskern D.R."/>
            <person name="Pacleb J.M."/>
            <person name="Palazzolo M."/>
            <person name="Pittman G.S."/>
            <person name="Pan S."/>
            <person name="Pollard J."/>
            <person name="Puri V."/>
            <person name="Reese M.G."/>
            <person name="Reinert K."/>
            <person name="Remington K."/>
            <person name="Saunders R.D."/>
            <person name="Scheeler F."/>
            <person name="Shen H."/>
            <person name="Shue B.C."/>
            <person name="Siden-Kiamos I."/>
            <person name="Simpson M."/>
            <person name="Skupski M.P."/>
            <person name="Smith T."/>
            <person name="Spier E."/>
            <person name="Spradling A.C."/>
            <person name="Stapleton M."/>
            <person name="Strong R."/>
            <person name="Sun E."/>
            <person name="Svirskas R."/>
            <person name="Tector C."/>
            <person name="Turner R."/>
            <person name="Venter E."/>
            <person name="Wang A.H."/>
            <person name="Wang X."/>
            <person name="Wang Z.Y."/>
            <person name="Wassarman D.A."/>
            <person name="Weinstock G.M."/>
            <person name="Weissenbach J."/>
            <person name="Williams S.M."/>
            <person name="WoodageT"/>
            <person name="Worley K.C."/>
            <person name="Wu D."/>
            <person name="Yang S."/>
            <person name="Yao Q.A."/>
            <person name="Ye J."/>
            <person name="Yeh R.F."/>
            <person name="Zaveri J.S."/>
            <person name="Zhan M."/>
            <person name="Zhang G."/>
            <person name="Zhao Q."/>
            <person name="Zheng L."/>
            <person name="Zheng X.H."/>
            <person name="Zhong F.N."/>
            <person name="Zhong W."/>
            <person name="Zhou X."/>
            <person name="Zhu S."/>
            <person name="Zhu X."/>
            <person name="Smith H.O."/>
            <person name="Gibbs R.A."/>
            <person name="Myers E.W."/>
            <person name="Rubin G.M."/>
            <person name="Venter J.C."/>
        </authorList>
    </citation>
    <scope>NUCLEOTIDE SEQUENCE [LARGE SCALE GENOMIC DNA]</scope>
    <source>
        <strain evidence="6">Berkeley</strain>
    </source>
</reference>
<dbReference type="STRING" id="7227.FBpp0306801"/>
<reference evidence="3" key="8">
    <citation type="submission" date="2006-08" db="EMBL/GenBank/DDBJ databases">
        <authorList>
            <person name="Celniker S."/>
            <person name="Carlson J."/>
            <person name="Wan K."/>
            <person name="Frise E."/>
            <person name="Hoskins R."/>
            <person name="Park S."/>
            <person name="Svirskas R."/>
            <person name="Rubin G."/>
        </authorList>
    </citation>
    <scope>NUCLEOTIDE SEQUENCE</scope>
</reference>
<reference evidence="3 6" key="9">
    <citation type="journal article" date="2007" name="Science">
        <title>The Release 5.1 annotation of Drosophila melanogaster heterochromatin.</title>
        <authorList>
            <person name="Smith C.D."/>
            <person name="Shu S."/>
            <person name="Mungall C.J."/>
            <person name="Karpen G.H."/>
        </authorList>
    </citation>
    <scope>NUCLEOTIDE SEQUENCE [LARGE SCALE GENOMIC DNA]</scope>
    <source>
        <strain evidence="6">Berkeley</strain>
    </source>
</reference>